<reference evidence="3" key="1">
    <citation type="journal article" date="2023" name="Microb. Genom.">
        <title>Mesoterricola silvestris gen. nov., sp. nov., Mesoterricola sediminis sp. nov., Geothrix oryzae sp. nov., Geothrix edaphica sp. nov., Geothrix rubra sp. nov., and Geothrix limicola sp. nov., six novel members of Acidobacteriota isolated from soils.</title>
        <authorList>
            <person name="Weisberg A.J."/>
            <person name="Pearce E."/>
            <person name="Kramer C.G."/>
            <person name="Chang J.H."/>
            <person name="Clarke C.R."/>
        </authorList>
    </citation>
    <scope>NUCLEOTIDE SEQUENCE</scope>
    <source>
        <strain evidence="3">ND06-05F</strain>
    </source>
</reference>
<evidence type="ECO:0000313" key="4">
    <source>
        <dbReference type="Proteomes" id="UP001273589"/>
    </source>
</evidence>
<evidence type="ECO:0000256" key="1">
    <source>
        <dbReference type="SAM" id="MobiDB-lite"/>
    </source>
</evidence>
<feature type="transmembrane region" description="Helical" evidence="2">
    <location>
        <begin position="36"/>
        <end position="56"/>
    </location>
</feature>
<keyword evidence="2" id="KW-1133">Transmembrane helix</keyword>
<keyword evidence="2" id="KW-0472">Membrane</keyword>
<protein>
    <submittedName>
        <fullName evidence="3">Uncharacterized protein</fullName>
    </submittedName>
</protein>
<dbReference type="AlphaFoldDB" id="A0AAJ2PXU4"/>
<feature type="non-terminal residue" evidence="3">
    <location>
        <position position="1"/>
    </location>
</feature>
<keyword evidence="2" id="KW-0812">Transmembrane</keyword>
<sequence>PLPLPCPGQRPTAVPAQHEGDAGTVESPAENKRTALLALAVLGALLAAALTVFIVFDGDDENPGGQNAASAAPSAGKSGSGGGDADSASDEPGDADATPIVALAEVDEAHTVMAKYMAGINTYDYNSNAVTWVPPLLELTAHDTRMKQLTILPSGKTWALCQAEQCESKGTAVVVRDAVIADDLVRGSGRTISSLVKATSTVTAGGKSTTESNEWLVTVQEDGGKWVVSGFDIFGLGDVGVSEDAGE</sequence>
<dbReference type="RefSeq" id="WP_319697627.1">
    <property type="nucleotide sequence ID" value="NZ_JARAWN010000381.1"/>
</dbReference>
<proteinExistence type="predicted"/>
<accession>A0AAJ2PXU4</accession>
<gene>
    <name evidence="3" type="ORF">PV367_36970</name>
</gene>
<dbReference type="EMBL" id="JARAWN010000381">
    <property type="protein sequence ID" value="MDX3135261.1"/>
    <property type="molecule type" value="Genomic_DNA"/>
</dbReference>
<name>A0AAJ2PXU4_9ACTN</name>
<dbReference type="Proteomes" id="UP001273589">
    <property type="component" value="Unassembled WGS sequence"/>
</dbReference>
<feature type="region of interest" description="Disordered" evidence="1">
    <location>
        <begin position="64"/>
        <end position="95"/>
    </location>
</feature>
<evidence type="ECO:0000313" key="3">
    <source>
        <dbReference type="EMBL" id="MDX3135261.1"/>
    </source>
</evidence>
<organism evidence="3 4">
    <name type="scientific">Streptomyces europaeiscabiei</name>
    <dbReference type="NCBI Taxonomy" id="146819"/>
    <lineage>
        <taxon>Bacteria</taxon>
        <taxon>Bacillati</taxon>
        <taxon>Actinomycetota</taxon>
        <taxon>Actinomycetes</taxon>
        <taxon>Kitasatosporales</taxon>
        <taxon>Streptomycetaceae</taxon>
        <taxon>Streptomyces</taxon>
    </lineage>
</organism>
<comment type="caution">
    <text evidence="3">The sequence shown here is derived from an EMBL/GenBank/DDBJ whole genome shotgun (WGS) entry which is preliminary data.</text>
</comment>
<evidence type="ECO:0000256" key="2">
    <source>
        <dbReference type="SAM" id="Phobius"/>
    </source>
</evidence>
<feature type="compositionally biased region" description="Low complexity" evidence="1">
    <location>
        <begin position="68"/>
        <end position="77"/>
    </location>
</feature>
<feature type="region of interest" description="Disordered" evidence="1">
    <location>
        <begin position="1"/>
        <end position="27"/>
    </location>
</feature>